<dbReference type="AlphaFoldDB" id="A0ABD0PPT3"/>
<protein>
    <submittedName>
        <fullName evidence="2">Uncharacterized protein</fullName>
    </submittedName>
</protein>
<sequence length="76" mass="8255">GMMIDEADEFVTGPQNKKRGNTGDLNSGTALKRRRSMSPLLRRPQTPPIITNHVLGKGPTGTQGQQGIIKPIPLHK</sequence>
<keyword evidence="3" id="KW-1185">Reference proteome</keyword>
<accession>A0ABD0PPT3</accession>
<organism evidence="2 3">
    <name type="scientific">Cirrhinus mrigala</name>
    <name type="common">Mrigala</name>
    <dbReference type="NCBI Taxonomy" id="683832"/>
    <lineage>
        <taxon>Eukaryota</taxon>
        <taxon>Metazoa</taxon>
        <taxon>Chordata</taxon>
        <taxon>Craniata</taxon>
        <taxon>Vertebrata</taxon>
        <taxon>Euteleostomi</taxon>
        <taxon>Actinopterygii</taxon>
        <taxon>Neopterygii</taxon>
        <taxon>Teleostei</taxon>
        <taxon>Ostariophysi</taxon>
        <taxon>Cypriniformes</taxon>
        <taxon>Cyprinidae</taxon>
        <taxon>Labeoninae</taxon>
        <taxon>Labeonini</taxon>
        <taxon>Cirrhinus</taxon>
    </lineage>
</organism>
<evidence type="ECO:0000313" key="3">
    <source>
        <dbReference type="Proteomes" id="UP001529510"/>
    </source>
</evidence>
<feature type="non-terminal residue" evidence="2">
    <location>
        <position position="1"/>
    </location>
</feature>
<dbReference type="Proteomes" id="UP001529510">
    <property type="component" value="Unassembled WGS sequence"/>
</dbReference>
<proteinExistence type="predicted"/>
<evidence type="ECO:0000313" key="2">
    <source>
        <dbReference type="EMBL" id="KAL0175812.1"/>
    </source>
</evidence>
<feature type="region of interest" description="Disordered" evidence="1">
    <location>
        <begin position="1"/>
        <end position="76"/>
    </location>
</feature>
<dbReference type="EMBL" id="JAMKFB020000014">
    <property type="protein sequence ID" value="KAL0175812.1"/>
    <property type="molecule type" value="Genomic_DNA"/>
</dbReference>
<name>A0ABD0PPT3_CIRMR</name>
<reference evidence="2 3" key="1">
    <citation type="submission" date="2024-05" db="EMBL/GenBank/DDBJ databases">
        <title>Genome sequencing and assembly of Indian major carp, Cirrhinus mrigala (Hamilton, 1822).</title>
        <authorList>
            <person name="Mohindra V."/>
            <person name="Chowdhury L.M."/>
            <person name="Lal K."/>
            <person name="Jena J.K."/>
        </authorList>
    </citation>
    <scope>NUCLEOTIDE SEQUENCE [LARGE SCALE GENOMIC DNA]</scope>
    <source>
        <strain evidence="2">CM1030</strain>
        <tissue evidence="2">Blood</tissue>
    </source>
</reference>
<comment type="caution">
    <text evidence="2">The sequence shown here is derived from an EMBL/GenBank/DDBJ whole genome shotgun (WGS) entry which is preliminary data.</text>
</comment>
<feature type="compositionally biased region" description="Low complexity" evidence="1">
    <location>
        <begin position="56"/>
        <end position="76"/>
    </location>
</feature>
<feature type="non-terminal residue" evidence="2">
    <location>
        <position position="76"/>
    </location>
</feature>
<gene>
    <name evidence="2" type="ORF">M9458_028142</name>
</gene>
<evidence type="ECO:0000256" key="1">
    <source>
        <dbReference type="SAM" id="MobiDB-lite"/>
    </source>
</evidence>